<evidence type="ECO:0000313" key="10">
    <source>
        <dbReference type="EMBL" id="GCL35216.1"/>
    </source>
</evidence>
<sequence>MKIPENKSNNPDISTDNQLPLPPGNLGLPIIGETISFLTDKNFINKRQEKYGNVFKTNMFGIPTIVMIGADANRFIFSGENRNFTVRQDKNTSDLLGPVSLAMQTGSIHQTRRKLLAQAFQTRALASYTPAMVEITNSYLQKWKDLGQLALYPQLREYAFDIACKLLVGTDITNDHDFHKLFEAWCQGLHAIPIRLPWTMFSKAVKSRKLLLAKIDKIIVERQKQPSLENSEKDALDLLLNAKDENGNSLSVDEIKDQILGLLFVGHEALSSVLFSFCLLLAENPEILVAARQEQQQINCTGDLTAEHLKQMTYLDQILKEILRLIPPILGGFRSVIKTCEFNGYSIPEGWVVVYDIYKTHEDENIYQNPQSFDPDRFSVERNEDKSKPFSYIPFGGGIKECLGKEFAKLEMKIFTALLLRGYEWELVPGQNSDSKMTPMPQSSDGLKVFFKKLDP</sequence>
<keyword evidence="4 8" id="KW-0560">Oxidoreductase</keyword>
<protein>
    <submittedName>
        <fullName evidence="10">Cytochrome P450</fullName>
    </submittedName>
</protein>
<keyword evidence="2 7" id="KW-0349">Heme</keyword>
<dbReference type="InterPro" id="IPR036396">
    <property type="entry name" value="Cyt_P450_sf"/>
</dbReference>
<comment type="similarity">
    <text evidence="1 8">Belongs to the cytochrome P450 family.</text>
</comment>
<dbReference type="RefSeq" id="WP_137666129.1">
    <property type="nucleotide sequence ID" value="NZ_BJCE01000005.1"/>
</dbReference>
<feature type="region of interest" description="Disordered" evidence="9">
    <location>
        <begin position="1"/>
        <end position="21"/>
    </location>
</feature>
<evidence type="ECO:0000256" key="1">
    <source>
        <dbReference type="ARBA" id="ARBA00010617"/>
    </source>
</evidence>
<evidence type="ECO:0000256" key="6">
    <source>
        <dbReference type="ARBA" id="ARBA00023033"/>
    </source>
</evidence>
<evidence type="ECO:0000256" key="4">
    <source>
        <dbReference type="ARBA" id="ARBA00023002"/>
    </source>
</evidence>
<dbReference type="PROSITE" id="PS00086">
    <property type="entry name" value="CYTOCHROME_P450"/>
    <property type="match status" value="1"/>
</dbReference>
<dbReference type="GO" id="GO:0020037">
    <property type="term" value="F:heme binding"/>
    <property type="evidence" value="ECO:0007669"/>
    <property type="project" value="InterPro"/>
</dbReference>
<dbReference type="PANTHER" id="PTHR24286">
    <property type="entry name" value="CYTOCHROME P450 26"/>
    <property type="match status" value="1"/>
</dbReference>
<dbReference type="InterPro" id="IPR001128">
    <property type="entry name" value="Cyt_P450"/>
</dbReference>
<keyword evidence="11" id="KW-1185">Reference proteome</keyword>
<evidence type="ECO:0000256" key="7">
    <source>
        <dbReference type="PIRSR" id="PIRSR602403-1"/>
    </source>
</evidence>
<evidence type="ECO:0000313" key="11">
    <source>
        <dbReference type="Proteomes" id="UP000300142"/>
    </source>
</evidence>
<dbReference type="InterPro" id="IPR002403">
    <property type="entry name" value="Cyt_P450_E_grp-IV"/>
</dbReference>
<dbReference type="GO" id="GO:0004497">
    <property type="term" value="F:monooxygenase activity"/>
    <property type="evidence" value="ECO:0007669"/>
    <property type="project" value="UniProtKB-KW"/>
</dbReference>
<dbReference type="Proteomes" id="UP000300142">
    <property type="component" value="Unassembled WGS sequence"/>
</dbReference>
<dbReference type="GO" id="GO:0016705">
    <property type="term" value="F:oxidoreductase activity, acting on paired donors, with incorporation or reduction of molecular oxygen"/>
    <property type="evidence" value="ECO:0007669"/>
    <property type="project" value="InterPro"/>
</dbReference>
<keyword evidence="3 7" id="KW-0479">Metal-binding</keyword>
<dbReference type="PRINTS" id="PR00465">
    <property type="entry name" value="EP450IV"/>
</dbReference>
<dbReference type="EMBL" id="BJCE01000005">
    <property type="protein sequence ID" value="GCL35216.1"/>
    <property type="molecule type" value="Genomic_DNA"/>
</dbReference>
<dbReference type="GO" id="GO:0005506">
    <property type="term" value="F:iron ion binding"/>
    <property type="evidence" value="ECO:0007669"/>
    <property type="project" value="InterPro"/>
</dbReference>
<feature type="binding site" description="axial binding residue" evidence="7">
    <location>
        <position position="402"/>
    </location>
    <ligand>
        <name>heme</name>
        <dbReference type="ChEBI" id="CHEBI:30413"/>
    </ligand>
    <ligandPart>
        <name>Fe</name>
        <dbReference type="ChEBI" id="CHEBI:18248"/>
    </ligandPart>
</feature>
<dbReference type="GO" id="GO:0016125">
    <property type="term" value="P:sterol metabolic process"/>
    <property type="evidence" value="ECO:0007669"/>
    <property type="project" value="TreeGrafter"/>
</dbReference>
<comment type="caution">
    <text evidence="10">The sequence shown here is derived from an EMBL/GenBank/DDBJ whole genome shotgun (WGS) entry which is preliminary data.</text>
</comment>
<keyword evidence="6 8" id="KW-0503">Monooxygenase</keyword>
<dbReference type="Pfam" id="PF00067">
    <property type="entry name" value="p450"/>
    <property type="match status" value="1"/>
</dbReference>
<evidence type="ECO:0000256" key="8">
    <source>
        <dbReference type="RuleBase" id="RU000461"/>
    </source>
</evidence>
<dbReference type="InterPro" id="IPR017972">
    <property type="entry name" value="Cyt_P450_CS"/>
</dbReference>
<evidence type="ECO:0000256" key="2">
    <source>
        <dbReference type="ARBA" id="ARBA00022617"/>
    </source>
</evidence>
<name>A0A479ZU99_9CYAN</name>
<keyword evidence="5 7" id="KW-0408">Iron</keyword>
<evidence type="ECO:0000256" key="3">
    <source>
        <dbReference type="ARBA" id="ARBA00022723"/>
    </source>
</evidence>
<comment type="cofactor">
    <cofactor evidence="7">
        <name>heme</name>
        <dbReference type="ChEBI" id="CHEBI:30413"/>
    </cofactor>
</comment>
<evidence type="ECO:0000256" key="9">
    <source>
        <dbReference type="SAM" id="MobiDB-lite"/>
    </source>
</evidence>
<dbReference type="AlphaFoldDB" id="A0A479ZU99"/>
<accession>A0A479ZU99</accession>
<dbReference type="CDD" id="cd11044">
    <property type="entry name" value="CYP120A1_CYP26-like"/>
    <property type="match status" value="1"/>
</dbReference>
<evidence type="ECO:0000256" key="5">
    <source>
        <dbReference type="ARBA" id="ARBA00023004"/>
    </source>
</evidence>
<dbReference type="Gene3D" id="1.10.630.10">
    <property type="entry name" value="Cytochrome P450"/>
    <property type="match status" value="1"/>
</dbReference>
<feature type="compositionally biased region" description="Polar residues" evidence="9">
    <location>
        <begin position="1"/>
        <end position="18"/>
    </location>
</feature>
<dbReference type="PANTHER" id="PTHR24286:SF384">
    <property type="entry name" value="P450, PUTATIVE (EUROFUNG)-RELATED"/>
    <property type="match status" value="1"/>
</dbReference>
<gene>
    <name evidence="10" type="ORF">SR1949_03080</name>
</gene>
<dbReference type="PRINTS" id="PR00385">
    <property type="entry name" value="P450"/>
</dbReference>
<organism evidence="10 11">
    <name type="scientific">Sphaerospermopsis reniformis</name>
    <dbReference type="NCBI Taxonomy" id="531300"/>
    <lineage>
        <taxon>Bacteria</taxon>
        <taxon>Bacillati</taxon>
        <taxon>Cyanobacteriota</taxon>
        <taxon>Cyanophyceae</taxon>
        <taxon>Nostocales</taxon>
        <taxon>Aphanizomenonaceae</taxon>
        <taxon>Sphaerospermopsis</taxon>
    </lineage>
</organism>
<proteinExistence type="inferred from homology"/>
<reference evidence="11" key="1">
    <citation type="submission" date="2019-02" db="EMBL/GenBank/DDBJ databases">
        <title>Draft genome sequence of Sphaerospermopsis reniformis NIES-1949.</title>
        <authorList>
            <person name="Yamaguchi H."/>
            <person name="Suzuki S."/>
            <person name="Kawachi M."/>
        </authorList>
    </citation>
    <scope>NUCLEOTIDE SEQUENCE [LARGE SCALE GENOMIC DNA]</scope>
    <source>
        <strain evidence="11">NIES-1949</strain>
    </source>
</reference>
<dbReference type="SUPFAM" id="SSF48264">
    <property type="entry name" value="Cytochrome P450"/>
    <property type="match status" value="1"/>
</dbReference>